<keyword evidence="3" id="KW-0436">Ligase</keyword>
<sequence length="486" mass="52994">MKTQRHSRIGAGKLAQMGLLDDDAQRQAAELLDRVEADGLETVRLAFSDQHGILRGKTLVASALESAFVSGLGLPSTLLLKDTAHRTVFDVWSGRDDLDGLTLRGASDVLLVPDPAAFHKLDWAPKSGLLLGDVVLRDGAPIPFAPRHVLRTAVERLAGTGHVAMMGLEVEFQVFERIDARLDHGQATMPGAPVATRNTTQGYQYLTETRYGEAEALLDALRRAAEVMGLAPRSVEIEMGPSQYEFTFDASDPMEQADRFVLFRTMVKEVCHARGLHGSFMAKPGLPNAAANGWHIHQSLVSAKDGVPAFMPEQDGIPTPAAEGWIAGLLEHAAASCLLTTPTVNGYKRYTPFQLAPNRIQWGTDNRGAMIRALMFRGDRASRIENRAPDSTANPHYALAAQILSGLDGLQRKARPPAPTSNPYEGAALLPTSLGAAIDAFEASPLFRQTLGEGFVSYLGHLKRAEWDRYLMTVSDWEQAEYFNLF</sequence>
<dbReference type="InterPro" id="IPR014746">
    <property type="entry name" value="Gln_synth/guanido_kin_cat_dom"/>
</dbReference>
<evidence type="ECO:0000256" key="6">
    <source>
        <dbReference type="ARBA" id="ARBA00023231"/>
    </source>
</evidence>
<gene>
    <name evidence="11" type="ORF">BOO69_02340</name>
</gene>
<dbReference type="SMART" id="SM01230">
    <property type="entry name" value="Gln-synt_C"/>
    <property type="match status" value="1"/>
</dbReference>
<dbReference type="PANTHER" id="PTHR43785:SF12">
    <property type="entry name" value="TYPE-1 GLUTAMINE SYNTHETASE 2"/>
    <property type="match status" value="1"/>
</dbReference>
<keyword evidence="6" id="KW-0535">Nitrogen fixation</keyword>
<name>A0A1J0WDI6_9RHOB</name>
<dbReference type="InterPro" id="IPR008147">
    <property type="entry name" value="Gln_synt_N"/>
</dbReference>
<dbReference type="OrthoDB" id="9807095at2"/>
<evidence type="ECO:0000313" key="11">
    <source>
        <dbReference type="EMBL" id="APE42381.1"/>
    </source>
</evidence>
<dbReference type="PROSITE" id="PS51986">
    <property type="entry name" value="GS_BETA_GRASP"/>
    <property type="match status" value="1"/>
</dbReference>
<dbReference type="Pfam" id="PF00120">
    <property type="entry name" value="Gln-synt_C"/>
    <property type="match status" value="1"/>
</dbReference>
<dbReference type="Proteomes" id="UP000181897">
    <property type="component" value="Chromosome"/>
</dbReference>
<evidence type="ECO:0000256" key="4">
    <source>
        <dbReference type="ARBA" id="ARBA00022741"/>
    </source>
</evidence>
<dbReference type="InterPro" id="IPR008146">
    <property type="entry name" value="Gln_synth_cat_dom"/>
</dbReference>
<evidence type="ECO:0000259" key="10">
    <source>
        <dbReference type="PROSITE" id="PS51987"/>
    </source>
</evidence>
<keyword evidence="12" id="KW-1185">Reference proteome</keyword>
<keyword evidence="5" id="KW-0067">ATP-binding</keyword>
<dbReference type="InterPro" id="IPR036651">
    <property type="entry name" value="Gln_synt_N_sf"/>
</dbReference>
<evidence type="ECO:0000259" key="9">
    <source>
        <dbReference type="PROSITE" id="PS51986"/>
    </source>
</evidence>
<evidence type="ECO:0000313" key="12">
    <source>
        <dbReference type="Proteomes" id="UP000181897"/>
    </source>
</evidence>
<dbReference type="RefSeq" id="WP_071969950.1">
    <property type="nucleotide sequence ID" value="NZ_CP018076.1"/>
</dbReference>
<dbReference type="GO" id="GO:0006542">
    <property type="term" value="P:glutamine biosynthetic process"/>
    <property type="evidence" value="ECO:0007669"/>
    <property type="project" value="InterPro"/>
</dbReference>
<dbReference type="Gene3D" id="3.10.20.70">
    <property type="entry name" value="Glutamine synthetase, N-terminal domain"/>
    <property type="match status" value="1"/>
</dbReference>
<proteinExistence type="inferred from homology"/>
<organism evidence="11 12">
    <name type="scientific">Sulfitobacter alexandrii</name>
    <dbReference type="NCBI Taxonomy" id="1917485"/>
    <lineage>
        <taxon>Bacteria</taxon>
        <taxon>Pseudomonadati</taxon>
        <taxon>Pseudomonadota</taxon>
        <taxon>Alphaproteobacteria</taxon>
        <taxon>Rhodobacterales</taxon>
        <taxon>Roseobacteraceae</taxon>
        <taxon>Sulfitobacter</taxon>
    </lineage>
</organism>
<feature type="domain" description="GS beta-grasp" evidence="9">
    <location>
        <begin position="38"/>
        <end position="139"/>
    </location>
</feature>
<dbReference type="SUPFAM" id="SSF55931">
    <property type="entry name" value="Glutamine synthetase/guanido kinase"/>
    <property type="match status" value="1"/>
</dbReference>
<dbReference type="Gene3D" id="3.30.590.10">
    <property type="entry name" value="Glutamine synthetase/guanido kinase, catalytic domain"/>
    <property type="match status" value="1"/>
</dbReference>
<evidence type="ECO:0000256" key="1">
    <source>
        <dbReference type="ARBA" id="ARBA00001946"/>
    </source>
</evidence>
<feature type="domain" description="GS catalytic" evidence="10">
    <location>
        <begin position="146"/>
        <end position="486"/>
    </location>
</feature>
<dbReference type="PROSITE" id="PS51987">
    <property type="entry name" value="GS_CATALYTIC"/>
    <property type="match status" value="1"/>
</dbReference>
<evidence type="ECO:0000256" key="5">
    <source>
        <dbReference type="ARBA" id="ARBA00022840"/>
    </source>
</evidence>
<dbReference type="GO" id="GO:0005524">
    <property type="term" value="F:ATP binding"/>
    <property type="evidence" value="ECO:0007669"/>
    <property type="project" value="UniProtKB-KW"/>
</dbReference>
<reference evidence="11 12" key="1">
    <citation type="submission" date="2016-11" db="EMBL/GenBank/DDBJ databases">
        <title>Complete genome sequence of Sulfitobacter sp. AM1-D1, a toxic bacteria associated with marine dinoflagellate Alexandrium minutum in East China Sea.</title>
        <authorList>
            <person name="Yang Q."/>
            <person name="Zhang X."/>
            <person name="Tian X."/>
        </authorList>
    </citation>
    <scope>NUCLEOTIDE SEQUENCE [LARGE SCALE GENOMIC DNA]</scope>
    <source>
        <strain evidence="11 12">AM1-D1</strain>
    </source>
</reference>
<dbReference type="STRING" id="1917485.BOO69_02340"/>
<protein>
    <submittedName>
        <fullName evidence="11">Glutamine synthetase</fullName>
    </submittedName>
</protein>
<dbReference type="KEGG" id="suam:BOO69_02340"/>
<evidence type="ECO:0000256" key="3">
    <source>
        <dbReference type="ARBA" id="ARBA00022598"/>
    </source>
</evidence>
<dbReference type="EMBL" id="CP018076">
    <property type="protein sequence ID" value="APE42381.1"/>
    <property type="molecule type" value="Genomic_DNA"/>
</dbReference>
<dbReference type="AlphaFoldDB" id="A0A1J0WDI6"/>
<keyword evidence="4" id="KW-0547">Nucleotide-binding</keyword>
<evidence type="ECO:0000256" key="7">
    <source>
        <dbReference type="PROSITE-ProRule" id="PRU01330"/>
    </source>
</evidence>
<comment type="function">
    <text evidence="2">Catalyzes the ATP-dependent biosynthesis of glutamine from glutamate and ammonia.</text>
</comment>
<dbReference type="SUPFAM" id="SSF54368">
    <property type="entry name" value="Glutamine synthetase, N-terminal domain"/>
    <property type="match status" value="1"/>
</dbReference>
<accession>A0A1J0WDI6</accession>
<evidence type="ECO:0000256" key="8">
    <source>
        <dbReference type="RuleBase" id="RU000384"/>
    </source>
</evidence>
<evidence type="ECO:0000256" key="2">
    <source>
        <dbReference type="ARBA" id="ARBA00003117"/>
    </source>
</evidence>
<comment type="similarity">
    <text evidence="7 8">Belongs to the glutamine synthetase family.</text>
</comment>
<dbReference type="GO" id="GO:0004356">
    <property type="term" value="F:glutamine synthetase activity"/>
    <property type="evidence" value="ECO:0007669"/>
    <property type="project" value="InterPro"/>
</dbReference>
<dbReference type="PANTHER" id="PTHR43785">
    <property type="entry name" value="GAMMA-GLUTAMYLPUTRESCINE SYNTHETASE"/>
    <property type="match status" value="1"/>
</dbReference>
<comment type="cofactor">
    <cofactor evidence="1">
        <name>Mg(2+)</name>
        <dbReference type="ChEBI" id="CHEBI:18420"/>
    </cofactor>
</comment>